<gene>
    <name evidence="2" type="ORF">SAMN05660691_03940</name>
</gene>
<feature type="coiled-coil region" evidence="1">
    <location>
        <begin position="48"/>
        <end position="75"/>
    </location>
</feature>
<evidence type="ECO:0008006" key="4">
    <source>
        <dbReference type="Google" id="ProtNLM"/>
    </source>
</evidence>
<keyword evidence="3" id="KW-1185">Reference proteome</keyword>
<dbReference type="OrthoDB" id="8525200at2"/>
<sequence>MTDSLTKDKDLLAAHVVYDYLQDHPEFFQQYPQLLASLRLPHQQRGSVSLVERQLELQREKIQALEDDITRLMSVARQNEQIFLAFNQLQAQLHQATNLQDAETSLQQFTAAMPYVQECRLLRFSDEQSRNPFQLLLSRRLNQHGIYLGRLNKEEQQGLFPSHIHSVALILISSQQQPLALLAFGSEQDDHFQPSMDKLFISHLASILAQLLPGYDAA</sequence>
<dbReference type="Pfam" id="PF04340">
    <property type="entry name" value="DUF484"/>
    <property type="match status" value="1"/>
</dbReference>
<dbReference type="Proteomes" id="UP000199371">
    <property type="component" value="Unassembled WGS sequence"/>
</dbReference>
<evidence type="ECO:0000256" key="1">
    <source>
        <dbReference type="SAM" id="Coils"/>
    </source>
</evidence>
<dbReference type="STRING" id="173990.SAMN05660691_03940"/>
<dbReference type="EMBL" id="FNXF01000024">
    <property type="protein sequence ID" value="SEI12336.1"/>
    <property type="molecule type" value="Genomic_DNA"/>
</dbReference>
<dbReference type="PANTHER" id="PTHR38765">
    <property type="entry name" value="DUF484 DOMAIN-CONTAINING PROTEIN"/>
    <property type="match status" value="1"/>
</dbReference>
<keyword evidence="1" id="KW-0175">Coiled coil</keyword>
<dbReference type="Gene3D" id="3.30.450.40">
    <property type="match status" value="1"/>
</dbReference>
<dbReference type="PANTHER" id="PTHR38765:SF1">
    <property type="entry name" value="DUF484 DOMAIN-CONTAINING PROTEIN"/>
    <property type="match status" value="1"/>
</dbReference>
<name>A0A1H6NBM0_9GAMM</name>
<reference evidence="3" key="1">
    <citation type="submission" date="2016-10" db="EMBL/GenBank/DDBJ databases">
        <authorList>
            <person name="Varghese N."/>
            <person name="Submissions S."/>
        </authorList>
    </citation>
    <scope>NUCLEOTIDE SEQUENCE [LARGE SCALE GENOMIC DNA]</scope>
    <source>
        <strain evidence="3">DSM 17616</strain>
    </source>
</reference>
<dbReference type="AlphaFoldDB" id="A0A1H6NBM0"/>
<dbReference type="InterPro" id="IPR029016">
    <property type="entry name" value="GAF-like_dom_sf"/>
</dbReference>
<protein>
    <recommendedName>
        <fullName evidence="4">DUF484 domain-containing protein</fullName>
    </recommendedName>
</protein>
<accession>A0A1H6NBM0</accession>
<dbReference type="RefSeq" id="WP_068237724.1">
    <property type="nucleotide sequence ID" value="NZ_FNXF01000024.1"/>
</dbReference>
<proteinExistence type="predicted"/>
<organism evidence="2 3">
    <name type="scientific">Rheinheimera pacifica</name>
    <dbReference type="NCBI Taxonomy" id="173990"/>
    <lineage>
        <taxon>Bacteria</taxon>
        <taxon>Pseudomonadati</taxon>
        <taxon>Pseudomonadota</taxon>
        <taxon>Gammaproteobacteria</taxon>
        <taxon>Chromatiales</taxon>
        <taxon>Chromatiaceae</taxon>
        <taxon>Rheinheimera</taxon>
    </lineage>
</organism>
<dbReference type="InterPro" id="IPR007435">
    <property type="entry name" value="DUF484"/>
</dbReference>
<evidence type="ECO:0000313" key="2">
    <source>
        <dbReference type="EMBL" id="SEI12336.1"/>
    </source>
</evidence>
<evidence type="ECO:0000313" key="3">
    <source>
        <dbReference type="Proteomes" id="UP000199371"/>
    </source>
</evidence>